<protein>
    <submittedName>
        <fullName evidence="2">Uncharacterized protein</fullName>
    </submittedName>
</protein>
<dbReference type="AlphaFoldDB" id="I3EDR0"/>
<organism evidence="2 3">
    <name type="scientific">Nematocida parisii (strain ERTm3)</name>
    <name type="common">Nematode killer fungus</name>
    <dbReference type="NCBI Taxonomy" id="935791"/>
    <lineage>
        <taxon>Eukaryota</taxon>
        <taxon>Fungi</taxon>
        <taxon>Fungi incertae sedis</taxon>
        <taxon>Microsporidia</taxon>
        <taxon>Nematocida</taxon>
    </lineage>
</organism>
<sequence>MDNSHEKSMRAKLRKEFPSKLTGKVIKNFKGIVMSIISRCLPKNLEMGKINNKLDDLEYNMQNLLIFGRIDEGARYIENDLITMINSSIKIAKHIVADILNASTIITDEEMKMKYYNMMNNNYLIGMEIYKSRHDFFYKIIRQIATNQDVKPAGIKRNSSTALNSLIMPTESKDCSRLQRAWDIITKHGEALDILNQEGNEESNMAKLGLSKDDIYSLYLFTNADFNSVMSISELMYNLVSIEDSSKSVHSLTNFVHREIVKLLLSNSENNLSERKRINILKSRLKDILGLKRVFVMNGYQDAINNVCNKYGIDISNFEANVVQKYLEAVKNQLYAVSGCDIDIDMSNMLKKVDKELALVLETTDDAVVPPTDKKKNNFEINDSKSYGMHMPTKNSWTSTIFTIFLIIFIVVLLIASSIYTLRPTEAKIFWSNSIAFMENLLFMTKREMSAIYLKGAQIYEKHIPQSIKLPKQIWKWW</sequence>
<evidence type="ECO:0000313" key="2">
    <source>
        <dbReference type="EMBL" id="EIJ87357.1"/>
    </source>
</evidence>
<dbReference type="EMBL" id="GL870883">
    <property type="protein sequence ID" value="EIJ87357.1"/>
    <property type="molecule type" value="Genomic_DNA"/>
</dbReference>
<dbReference type="OrthoDB" id="10325406at2759"/>
<dbReference type="InParanoid" id="I3EDR0"/>
<dbReference type="VEuPathDB" id="MicrosporidiaDB:NEQG_02480"/>
<keyword evidence="1" id="KW-0472">Membrane</keyword>
<keyword evidence="3" id="KW-1185">Reference proteome</keyword>
<feature type="transmembrane region" description="Helical" evidence="1">
    <location>
        <begin position="401"/>
        <end position="422"/>
    </location>
</feature>
<evidence type="ECO:0000256" key="1">
    <source>
        <dbReference type="SAM" id="Phobius"/>
    </source>
</evidence>
<keyword evidence="1" id="KW-0812">Transmembrane</keyword>
<keyword evidence="1" id="KW-1133">Transmembrane helix</keyword>
<name>I3EDR0_NEMP3</name>
<evidence type="ECO:0000313" key="3">
    <source>
        <dbReference type="Proteomes" id="UP000002872"/>
    </source>
</evidence>
<accession>I3EDR0</accession>
<dbReference type="Proteomes" id="UP000002872">
    <property type="component" value="Unassembled WGS sequence"/>
</dbReference>
<dbReference type="HOGENOM" id="CLU_031899_0_0_1"/>
<gene>
    <name evidence="2" type="ORF">NEQG_02480</name>
</gene>
<reference evidence="2" key="1">
    <citation type="submission" date="2011-01" db="EMBL/GenBank/DDBJ databases">
        <title>The Genome Sequence of Nematocida parisii strain ERTm3.</title>
        <authorList>
            <consortium name="The Broad Institute Genome Sequencing Platform"/>
            <consortium name="The Broad Institute Genome Sequencing Center for Infectious Disease"/>
            <person name="Cuomo C."/>
            <person name="Troemel E."/>
            <person name="Young S.K."/>
            <person name="Zeng Q."/>
            <person name="Gargeya S."/>
            <person name="Fitzgerald M."/>
            <person name="Haas B."/>
            <person name="Abouelleil A."/>
            <person name="Alvarado L."/>
            <person name="Arachchi H.M."/>
            <person name="Berlin A."/>
            <person name="Chapman S.B."/>
            <person name="Gearin G."/>
            <person name="Goldberg J."/>
            <person name="Griggs A."/>
            <person name="Gujja S."/>
            <person name="Hansen M."/>
            <person name="Heiman D."/>
            <person name="Howarth C."/>
            <person name="Larimer J."/>
            <person name="Lui A."/>
            <person name="MacDonald P.J.P."/>
            <person name="McCowen C."/>
            <person name="Montmayeur A."/>
            <person name="Murphy C."/>
            <person name="Neiman D."/>
            <person name="Pearson M."/>
            <person name="Priest M."/>
            <person name="Roberts A."/>
            <person name="Saif S."/>
            <person name="Shea T."/>
            <person name="Sisk P."/>
            <person name="Stolte C."/>
            <person name="Sykes S."/>
            <person name="Wortman J."/>
            <person name="Nusbaum C."/>
            <person name="Birren B."/>
        </authorList>
    </citation>
    <scope>NUCLEOTIDE SEQUENCE</scope>
    <source>
        <strain evidence="2">ERTm3</strain>
    </source>
</reference>
<proteinExistence type="predicted"/>